<reference evidence="3" key="1">
    <citation type="submission" date="2016-10" db="EMBL/GenBank/DDBJ databases">
        <authorList>
            <person name="Varghese N."/>
            <person name="Submissions S."/>
        </authorList>
    </citation>
    <scope>NUCLEOTIDE SEQUENCE [LARGE SCALE GENOMIC DNA]</scope>
    <source>
        <strain evidence="3">DSM 23095</strain>
    </source>
</reference>
<dbReference type="InterPro" id="IPR052345">
    <property type="entry name" value="Rad_response_metalloprotease"/>
</dbReference>
<name>A0A1G6Y5S2_9BACT</name>
<dbReference type="PANTHER" id="PTHR43236:SF1">
    <property type="entry name" value="BLL7220 PROTEIN"/>
    <property type="match status" value="1"/>
</dbReference>
<dbReference type="OrthoDB" id="9794834at2"/>
<protein>
    <submittedName>
        <fullName evidence="2">Zn-dependent peptidase ImmA, M78 family</fullName>
    </submittedName>
</protein>
<evidence type="ECO:0000313" key="3">
    <source>
        <dbReference type="Proteomes" id="UP000199060"/>
    </source>
</evidence>
<dbReference type="Pfam" id="PF06114">
    <property type="entry name" value="Peptidase_M78"/>
    <property type="match status" value="1"/>
</dbReference>
<evidence type="ECO:0000313" key="2">
    <source>
        <dbReference type="EMBL" id="SDD85834.1"/>
    </source>
</evidence>
<gene>
    <name evidence="2" type="ORF">SAMN04488104_10826</name>
</gene>
<keyword evidence="3" id="KW-1185">Reference proteome</keyword>
<proteinExistence type="predicted"/>
<dbReference type="Gene3D" id="1.10.10.2910">
    <property type="match status" value="1"/>
</dbReference>
<sequence length="258" mass="30123">MSSGQKAAKKFMSEHGLFDVSNIPIELVATGLGATVIEKPMSSADGRIVFGNRKTIITINSGIEYEGKRRFTIGHEIGHLRMHKDHFLIHNDNDATLEYFKSGHQETEANEFASELLMPKALFRKISDEYEFGPELLRYLADYFKTSITSVAYRYFEYGNHPICLIYSYGNTVKYWKRPDPYDHFIKDRNGLTTPDDSVASEFFKQGKIYSKKESKQKVWKSTWFELKPWENDKYFNFYEYCIVTPKYNTVLSVVWEE</sequence>
<dbReference type="RefSeq" id="WP_087941385.1">
    <property type="nucleotide sequence ID" value="NZ_FNAC01000082.1"/>
</dbReference>
<dbReference type="AlphaFoldDB" id="A0A1G6Y5S2"/>
<dbReference type="InterPro" id="IPR010359">
    <property type="entry name" value="IrrE_HExxH"/>
</dbReference>
<dbReference type="Proteomes" id="UP000199060">
    <property type="component" value="Unassembled WGS sequence"/>
</dbReference>
<feature type="domain" description="IrrE N-terminal-like" evidence="1">
    <location>
        <begin position="32"/>
        <end position="154"/>
    </location>
</feature>
<accession>A0A1G6Y5S2</accession>
<dbReference type="PANTHER" id="PTHR43236">
    <property type="entry name" value="ANTITOXIN HIGA1"/>
    <property type="match status" value="1"/>
</dbReference>
<dbReference type="STRING" id="686796.SAMN04488104_10826"/>
<dbReference type="EMBL" id="FNAC01000082">
    <property type="protein sequence ID" value="SDD85834.1"/>
    <property type="molecule type" value="Genomic_DNA"/>
</dbReference>
<evidence type="ECO:0000259" key="1">
    <source>
        <dbReference type="Pfam" id="PF06114"/>
    </source>
</evidence>
<organism evidence="2 3">
    <name type="scientific">Algoriphagus faecimaris</name>
    <dbReference type="NCBI Taxonomy" id="686796"/>
    <lineage>
        <taxon>Bacteria</taxon>
        <taxon>Pseudomonadati</taxon>
        <taxon>Bacteroidota</taxon>
        <taxon>Cytophagia</taxon>
        <taxon>Cytophagales</taxon>
        <taxon>Cyclobacteriaceae</taxon>
        <taxon>Algoriphagus</taxon>
    </lineage>
</organism>